<dbReference type="Pfam" id="PF03851">
    <property type="entry name" value="UvdE"/>
    <property type="match status" value="1"/>
</dbReference>
<protein>
    <submittedName>
        <fullName evidence="7">UV damage endonuclease UvsE</fullName>
    </submittedName>
</protein>
<dbReference type="GO" id="GO:0016787">
    <property type="term" value="F:hydrolase activity"/>
    <property type="evidence" value="ECO:0007669"/>
    <property type="project" value="UniProtKB-KW"/>
</dbReference>
<evidence type="ECO:0000256" key="3">
    <source>
        <dbReference type="ARBA" id="ARBA00022763"/>
    </source>
</evidence>
<evidence type="ECO:0000256" key="2">
    <source>
        <dbReference type="ARBA" id="ARBA00022759"/>
    </source>
</evidence>
<dbReference type="AlphaFoldDB" id="A0A7X3FUT0"/>
<dbReference type="InterPro" id="IPR004601">
    <property type="entry name" value="UvdE"/>
</dbReference>
<accession>A0A7X3FUT0</accession>
<keyword evidence="4" id="KW-0228">DNA excision</keyword>
<keyword evidence="8" id="KW-1185">Reference proteome</keyword>
<dbReference type="GO" id="GO:0006289">
    <property type="term" value="P:nucleotide-excision repair"/>
    <property type="evidence" value="ECO:0007669"/>
    <property type="project" value="InterPro"/>
</dbReference>
<name>A0A7X3FUT0_9BURK</name>
<dbReference type="EMBL" id="WSES01000001">
    <property type="protein sequence ID" value="MVW58389.1"/>
    <property type="molecule type" value="Genomic_DNA"/>
</dbReference>
<evidence type="ECO:0000313" key="7">
    <source>
        <dbReference type="EMBL" id="MVW58389.1"/>
    </source>
</evidence>
<dbReference type="PANTHER" id="PTHR31290:SF5">
    <property type="entry name" value="UV-DAMAGE ENDONUCLEASE"/>
    <property type="match status" value="1"/>
</dbReference>
<sequence length="305" mass="34002">MPVSSPPQLGLVCITVSKDIRYRTVTRKRLLEQSDDGQRKLLDDIYRDNLQTLDGALQYCRRNGIRLYRIPSSIFPFFDEDIGRAVMQPLVPALARTGRRATELGLRLVMHPDQFVVLSSDSPDVVANSVKILQMHADIMDLLEQPRSPWALLEIHGGKANRSDALVERIRALPDAIRLRLCLENDEYSYGADAIHDVCMRAGVPMVFDAHHHIVHDKLASYDDPSVAAMLAAARATWPVPAHQVVHISNGRDGFNDRQHSDLITTMPAAYVEAPWIEIEAKLKEEAIGGLQGWLRPVAPAKAGV</sequence>
<comment type="caution">
    <text evidence="7">The sequence shown here is derived from an EMBL/GenBank/DDBJ whole genome shotgun (WGS) entry which is preliminary data.</text>
</comment>
<evidence type="ECO:0000256" key="6">
    <source>
        <dbReference type="ARBA" id="ARBA00023204"/>
    </source>
</evidence>
<reference evidence="7 8" key="1">
    <citation type="submission" date="2019-12" db="EMBL/GenBank/DDBJ databases">
        <authorList>
            <person name="Li C."/>
            <person name="Zhao J."/>
        </authorList>
    </citation>
    <scope>NUCLEOTIDE SEQUENCE [LARGE SCALE GENOMIC DNA]</scope>
    <source>
        <strain evidence="7 8">NEAU-DD11</strain>
    </source>
</reference>
<evidence type="ECO:0000313" key="8">
    <source>
        <dbReference type="Proteomes" id="UP000443353"/>
    </source>
</evidence>
<keyword evidence="1" id="KW-0540">Nuclease</keyword>
<gene>
    <name evidence="7" type="ORF">GPY61_00430</name>
</gene>
<dbReference type="InterPro" id="IPR036237">
    <property type="entry name" value="Xyl_isomerase-like_sf"/>
</dbReference>
<dbReference type="RefSeq" id="WP_056126841.1">
    <property type="nucleotide sequence ID" value="NZ_WSES01000001.1"/>
</dbReference>
<dbReference type="PANTHER" id="PTHR31290">
    <property type="entry name" value="UV-DAMAGE ENDONUCLEASE"/>
    <property type="match status" value="1"/>
</dbReference>
<keyword evidence="2 7" id="KW-0255">Endonuclease</keyword>
<keyword evidence="3" id="KW-0227">DNA damage</keyword>
<proteinExistence type="predicted"/>
<keyword evidence="5" id="KW-0378">Hydrolase</keyword>
<organism evidence="7 8">
    <name type="scientific">Massilia cellulosiltytica</name>
    <dbReference type="NCBI Taxonomy" id="2683234"/>
    <lineage>
        <taxon>Bacteria</taxon>
        <taxon>Pseudomonadati</taxon>
        <taxon>Pseudomonadota</taxon>
        <taxon>Betaproteobacteria</taxon>
        <taxon>Burkholderiales</taxon>
        <taxon>Oxalobacteraceae</taxon>
        <taxon>Telluria group</taxon>
        <taxon>Massilia</taxon>
    </lineage>
</organism>
<dbReference type="GO" id="GO:0004519">
    <property type="term" value="F:endonuclease activity"/>
    <property type="evidence" value="ECO:0007669"/>
    <property type="project" value="UniProtKB-KW"/>
</dbReference>
<evidence type="ECO:0000256" key="1">
    <source>
        <dbReference type="ARBA" id="ARBA00022722"/>
    </source>
</evidence>
<evidence type="ECO:0000256" key="4">
    <source>
        <dbReference type="ARBA" id="ARBA00022769"/>
    </source>
</evidence>
<evidence type="ECO:0000256" key="5">
    <source>
        <dbReference type="ARBA" id="ARBA00022801"/>
    </source>
</evidence>
<dbReference type="GO" id="GO:0009411">
    <property type="term" value="P:response to UV"/>
    <property type="evidence" value="ECO:0007669"/>
    <property type="project" value="InterPro"/>
</dbReference>
<keyword evidence="6" id="KW-0234">DNA repair</keyword>
<dbReference type="Proteomes" id="UP000443353">
    <property type="component" value="Unassembled WGS sequence"/>
</dbReference>
<dbReference type="Gene3D" id="3.20.20.150">
    <property type="entry name" value="Divalent-metal-dependent TIM barrel enzymes"/>
    <property type="match status" value="1"/>
</dbReference>
<dbReference type="SUPFAM" id="SSF51658">
    <property type="entry name" value="Xylose isomerase-like"/>
    <property type="match status" value="1"/>
</dbReference>